<gene>
    <name evidence="1" type="ORF">M422DRAFT_274005</name>
</gene>
<evidence type="ECO:0000313" key="1">
    <source>
        <dbReference type="EMBL" id="KIJ25083.1"/>
    </source>
</evidence>
<protein>
    <submittedName>
        <fullName evidence="1">Uncharacterized protein</fullName>
    </submittedName>
</protein>
<accession>A0A0C9T7T0</accession>
<name>A0A0C9T7T0_SPHS4</name>
<sequence length="255" mass="29062">MVSFSTISSEADTSLFTDTEENVDYDSDSINASFFVSVAPPSQFKGTRAVKYDDSDVCSLEPAEINSNSYVTHSMLFNRTTDSMHGGSGNALNNVNQQDELDQTDNEGYSEGLLNSYRKLWLPLEFIHFNNMNPTMFKHKQIIGGYAFKKQCKSDWCALPFLSNDMICPEDIRAGCHITAMSWSNVSGPIFCLIKMKFLKSSHSRIGHYPHNRYNESTLVFIKKITLKQADSFDMHFSLYWREQCGPRICQSYNH</sequence>
<keyword evidence="2" id="KW-1185">Reference proteome</keyword>
<reference evidence="1 2" key="1">
    <citation type="submission" date="2014-06" db="EMBL/GenBank/DDBJ databases">
        <title>Evolutionary Origins and Diversification of the Mycorrhizal Mutualists.</title>
        <authorList>
            <consortium name="DOE Joint Genome Institute"/>
            <consortium name="Mycorrhizal Genomics Consortium"/>
            <person name="Kohler A."/>
            <person name="Kuo A."/>
            <person name="Nagy L.G."/>
            <person name="Floudas D."/>
            <person name="Copeland A."/>
            <person name="Barry K.W."/>
            <person name="Cichocki N."/>
            <person name="Veneault-Fourrey C."/>
            <person name="LaButti K."/>
            <person name="Lindquist E.A."/>
            <person name="Lipzen A."/>
            <person name="Lundell T."/>
            <person name="Morin E."/>
            <person name="Murat C."/>
            <person name="Riley R."/>
            <person name="Ohm R."/>
            <person name="Sun H."/>
            <person name="Tunlid A."/>
            <person name="Henrissat B."/>
            <person name="Grigoriev I.V."/>
            <person name="Hibbett D.S."/>
            <person name="Martin F."/>
        </authorList>
    </citation>
    <scope>NUCLEOTIDE SEQUENCE [LARGE SCALE GENOMIC DNA]</scope>
    <source>
        <strain evidence="1 2">SS14</strain>
    </source>
</reference>
<organism evidence="1 2">
    <name type="scientific">Sphaerobolus stellatus (strain SS14)</name>
    <dbReference type="NCBI Taxonomy" id="990650"/>
    <lineage>
        <taxon>Eukaryota</taxon>
        <taxon>Fungi</taxon>
        <taxon>Dikarya</taxon>
        <taxon>Basidiomycota</taxon>
        <taxon>Agaricomycotina</taxon>
        <taxon>Agaricomycetes</taxon>
        <taxon>Phallomycetidae</taxon>
        <taxon>Geastrales</taxon>
        <taxon>Sphaerobolaceae</taxon>
        <taxon>Sphaerobolus</taxon>
    </lineage>
</organism>
<proteinExistence type="predicted"/>
<dbReference type="HOGENOM" id="CLU_874842_0_0_1"/>
<dbReference type="Proteomes" id="UP000054279">
    <property type="component" value="Unassembled WGS sequence"/>
</dbReference>
<dbReference type="EMBL" id="KN837435">
    <property type="protein sequence ID" value="KIJ25083.1"/>
    <property type="molecule type" value="Genomic_DNA"/>
</dbReference>
<dbReference type="AlphaFoldDB" id="A0A0C9T7T0"/>
<evidence type="ECO:0000313" key="2">
    <source>
        <dbReference type="Proteomes" id="UP000054279"/>
    </source>
</evidence>